<comment type="similarity">
    <text evidence="1 3 4">Belongs to the chaperonin (HSP60) family.</text>
</comment>
<dbReference type="PRINTS" id="PR00298">
    <property type="entry name" value="CHAPERONIN60"/>
</dbReference>
<dbReference type="FunFam" id="3.50.7.10:FF:000001">
    <property type="entry name" value="60 kDa chaperonin"/>
    <property type="match status" value="1"/>
</dbReference>
<proteinExistence type="inferred from homology"/>
<keyword evidence="3" id="KW-0963">Cytoplasm</keyword>
<dbReference type="AlphaFoldDB" id="A0A0G0G3X9"/>
<dbReference type="GO" id="GO:0005524">
    <property type="term" value="F:ATP binding"/>
    <property type="evidence" value="ECO:0007669"/>
    <property type="project" value="UniProtKB-UniRule"/>
</dbReference>
<sequence>MAKQIKYGSDARKKLLDGVNKLADAVATTLGPKGRNVALDKKWGAPNVVHDGVTVAKEIELEDTFENMGAQLVKEAASKTADVAGDGTTTATVLAQSLVQEGLKMITAGANPMIMQRGLRKAGDFVVEELRKSRKQITLADASSVATISAGDPDLGKLIADALKAVGGKDGVVTVEEGKGLETTVDHKEGMQFDRGFASAYFATDTDKMVAEVEDAYILITDKKITAVSDLLPFLEKFVKVSKNLVIIADEVEGEALATLVVNKLRGTFNALVVKAPGFGDRRKEILEDIAILTGGIVVSEDLGKKLESVEVEDCGRADKVKSDKENTSIIGGKGKKASIEARITQIKRELSETTSEFDREKLQERLAKLSGGVAVINVGAATEIEMKDKKERAVDAVAATKAALEEGIVPGGAVALLNISQKMNSDKLGKVSADEKIAYDLVKRALKSPFMKLMENAGVDPGQLLAKASEVSGEGMGFDVLVLGSVEEAKPIDMVKAGIIDPLKVVRTAVQNAISVASMILTTEALVTDLPEKNPPAAPMGGGMPGMGGMGY</sequence>
<keyword evidence="2 3" id="KW-0143">Chaperone</keyword>
<dbReference type="PANTHER" id="PTHR45633">
    <property type="entry name" value="60 KDA HEAT SHOCK PROTEIN, MITOCHONDRIAL"/>
    <property type="match status" value="1"/>
</dbReference>
<dbReference type="GO" id="GO:0005737">
    <property type="term" value="C:cytoplasm"/>
    <property type="evidence" value="ECO:0007669"/>
    <property type="project" value="UniProtKB-SubCell"/>
</dbReference>
<feature type="binding site" evidence="3">
    <location>
        <begin position="29"/>
        <end position="32"/>
    </location>
    <ligand>
        <name>ATP</name>
        <dbReference type="ChEBI" id="CHEBI:30616"/>
    </ligand>
</feature>
<dbReference type="Gene3D" id="1.10.560.10">
    <property type="entry name" value="GroEL-like equatorial domain"/>
    <property type="match status" value="1"/>
</dbReference>
<name>A0A0G0G3X9_9BACT</name>
<dbReference type="EMBL" id="LBSV01000014">
    <property type="protein sequence ID" value="KKQ24742.1"/>
    <property type="molecule type" value="Genomic_DNA"/>
</dbReference>
<dbReference type="SUPFAM" id="SSF54849">
    <property type="entry name" value="GroEL-intermediate domain like"/>
    <property type="match status" value="1"/>
</dbReference>
<dbReference type="InterPro" id="IPR001844">
    <property type="entry name" value="Cpn60/GroEL"/>
</dbReference>
<reference evidence="6 7" key="1">
    <citation type="journal article" date="2015" name="Nature">
        <title>rRNA introns, odd ribosomes, and small enigmatic genomes across a large radiation of phyla.</title>
        <authorList>
            <person name="Brown C.T."/>
            <person name="Hug L.A."/>
            <person name="Thomas B.C."/>
            <person name="Sharon I."/>
            <person name="Castelle C.J."/>
            <person name="Singh A."/>
            <person name="Wilkins M.J."/>
            <person name="Williams K.H."/>
            <person name="Banfield J.F."/>
        </authorList>
    </citation>
    <scope>NUCLEOTIDE SEQUENCE [LARGE SCALE GENOMIC DNA]</scope>
</reference>
<dbReference type="Gene3D" id="3.50.7.10">
    <property type="entry name" value="GroEL"/>
    <property type="match status" value="1"/>
</dbReference>
<feature type="binding site" evidence="3">
    <location>
        <position position="502"/>
    </location>
    <ligand>
        <name>ATP</name>
        <dbReference type="ChEBI" id="CHEBI:30616"/>
    </ligand>
</feature>
<dbReference type="PATRIC" id="fig|1618486.3.peg.929"/>
<organism evidence="6 7">
    <name type="scientific">Candidatus Roizmanbacteria bacterium GW2011_GWC2_37_13</name>
    <dbReference type="NCBI Taxonomy" id="1618486"/>
    <lineage>
        <taxon>Bacteria</taxon>
        <taxon>Candidatus Roizmaniibacteriota</taxon>
    </lineage>
</organism>
<dbReference type="Proteomes" id="UP000034917">
    <property type="component" value="Unassembled WGS sequence"/>
</dbReference>
<comment type="subunit">
    <text evidence="3 5">Forms a cylinder of 14 subunits composed of two heptameric rings stacked back-to-back. Interacts with the co-chaperonin GroES.</text>
</comment>
<gene>
    <name evidence="3" type="primary">groEL</name>
    <name evidence="3" type="synonym">groL</name>
    <name evidence="6" type="ORF">US40_C0014G0027</name>
</gene>
<evidence type="ECO:0000256" key="5">
    <source>
        <dbReference type="RuleBase" id="RU000419"/>
    </source>
</evidence>
<dbReference type="Gene3D" id="3.30.260.10">
    <property type="entry name" value="TCP-1-like chaperonin intermediate domain"/>
    <property type="match status" value="1"/>
</dbReference>
<comment type="caution">
    <text evidence="6">The sequence shown here is derived from an EMBL/GenBank/DDBJ whole genome shotgun (WGS) entry which is preliminary data.</text>
</comment>
<keyword evidence="3" id="KW-0067">ATP-binding</keyword>
<accession>A0A0G0G3X9</accession>
<evidence type="ECO:0000256" key="4">
    <source>
        <dbReference type="RuleBase" id="RU000418"/>
    </source>
</evidence>
<dbReference type="NCBIfam" id="NF009489">
    <property type="entry name" value="PRK12851.1"/>
    <property type="match status" value="1"/>
</dbReference>
<dbReference type="GO" id="GO:0016853">
    <property type="term" value="F:isomerase activity"/>
    <property type="evidence" value="ECO:0007669"/>
    <property type="project" value="UniProtKB-KW"/>
</dbReference>
<comment type="subcellular location">
    <subcellularLocation>
        <location evidence="3">Cytoplasm</location>
    </subcellularLocation>
</comment>
<comment type="function">
    <text evidence="3 5">Together with its co-chaperonin GroES, plays an essential role in assisting protein folding. The GroEL-GroES system forms a nano-cage that allows encapsulation of the non-native substrate proteins and provides a physical environment optimized to promote and accelerate protein folding.</text>
</comment>
<feature type="binding site" evidence="3">
    <location>
        <begin position="480"/>
        <end position="482"/>
    </location>
    <ligand>
        <name>ATP</name>
        <dbReference type="ChEBI" id="CHEBI:30616"/>
    </ligand>
</feature>
<dbReference type="GO" id="GO:0042026">
    <property type="term" value="P:protein refolding"/>
    <property type="evidence" value="ECO:0007669"/>
    <property type="project" value="UniProtKB-UniRule"/>
</dbReference>
<dbReference type="NCBIfam" id="NF009488">
    <property type="entry name" value="PRK12850.1"/>
    <property type="match status" value="1"/>
</dbReference>
<dbReference type="NCBIfam" id="TIGR02348">
    <property type="entry name" value="GroEL"/>
    <property type="match status" value="1"/>
</dbReference>
<dbReference type="SUPFAM" id="SSF52029">
    <property type="entry name" value="GroEL apical domain-like"/>
    <property type="match status" value="1"/>
</dbReference>
<dbReference type="EC" id="5.6.1.7" evidence="3"/>
<feature type="binding site" evidence="3">
    <location>
        <position position="413"/>
    </location>
    <ligand>
        <name>ATP</name>
        <dbReference type="ChEBI" id="CHEBI:30616"/>
    </ligand>
</feature>
<evidence type="ECO:0000313" key="6">
    <source>
        <dbReference type="EMBL" id="KKQ24742.1"/>
    </source>
</evidence>
<dbReference type="SUPFAM" id="SSF48592">
    <property type="entry name" value="GroEL equatorial domain-like"/>
    <property type="match status" value="1"/>
</dbReference>
<evidence type="ECO:0000256" key="2">
    <source>
        <dbReference type="ARBA" id="ARBA00023186"/>
    </source>
</evidence>
<evidence type="ECO:0000256" key="1">
    <source>
        <dbReference type="ARBA" id="ARBA00006607"/>
    </source>
</evidence>
<comment type="caution">
    <text evidence="3">Lacks conserved residue(s) required for the propagation of feature annotation.</text>
</comment>
<dbReference type="InterPro" id="IPR027409">
    <property type="entry name" value="GroEL-like_apical_dom_sf"/>
</dbReference>
<dbReference type="NCBIfam" id="NF009487">
    <property type="entry name" value="PRK12849.1"/>
    <property type="match status" value="1"/>
</dbReference>
<keyword evidence="3" id="KW-0547">Nucleotide-binding</keyword>
<evidence type="ECO:0000256" key="3">
    <source>
        <dbReference type="HAMAP-Rule" id="MF_00600"/>
    </source>
</evidence>
<dbReference type="CDD" id="cd03344">
    <property type="entry name" value="GroEL"/>
    <property type="match status" value="1"/>
</dbReference>
<dbReference type="InterPro" id="IPR027413">
    <property type="entry name" value="GROEL-like_equatorial_sf"/>
</dbReference>
<protein>
    <recommendedName>
        <fullName evidence="3">Chaperonin GroEL</fullName>
        <ecNumber evidence="3">5.6.1.7</ecNumber>
    </recommendedName>
    <alternativeName>
        <fullName evidence="3">60 kDa chaperonin</fullName>
    </alternativeName>
    <alternativeName>
        <fullName evidence="3">Chaperonin-60</fullName>
        <shortName evidence="3">Cpn60</shortName>
    </alternativeName>
</protein>
<dbReference type="NCBIfam" id="NF000592">
    <property type="entry name" value="PRK00013.1"/>
    <property type="match status" value="1"/>
</dbReference>
<dbReference type="GO" id="GO:0051082">
    <property type="term" value="F:unfolded protein binding"/>
    <property type="evidence" value="ECO:0007669"/>
    <property type="project" value="UniProtKB-UniRule"/>
</dbReference>
<dbReference type="GO" id="GO:0140662">
    <property type="term" value="F:ATP-dependent protein folding chaperone"/>
    <property type="evidence" value="ECO:0007669"/>
    <property type="project" value="InterPro"/>
</dbReference>
<dbReference type="Pfam" id="PF00118">
    <property type="entry name" value="Cpn60_TCP1"/>
    <property type="match status" value="1"/>
</dbReference>
<dbReference type="InterPro" id="IPR002423">
    <property type="entry name" value="Cpn60/GroEL/TCP-1"/>
</dbReference>
<keyword evidence="3" id="KW-0413">Isomerase</keyword>
<feature type="binding site" evidence="3">
    <location>
        <begin position="86"/>
        <end position="90"/>
    </location>
    <ligand>
        <name>ATP</name>
        <dbReference type="ChEBI" id="CHEBI:30616"/>
    </ligand>
</feature>
<dbReference type="HAMAP" id="MF_00600">
    <property type="entry name" value="CH60"/>
    <property type="match status" value="1"/>
</dbReference>
<dbReference type="InterPro" id="IPR027410">
    <property type="entry name" value="TCP-1-like_intermed_sf"/>
</dbReference>
<evidence type="ECO:0000313" key="7">
    <source>
        <dbReference type="Proteomes" id="UP000034917"/>
    </source>
</evidence>